<protein>
    <recommendedName>
        <fullName evidence="3">PIN domain-like protein</fullName>
    </recommendedName>
</protein>
<dbReference type="InterPro" id="IPR026832">
    <property type="entry name" value="Asteroid"/>
</dbReference>
<dbReference type="Proteomes" id="UP000281549">
    <property type="component" value="Unassembled WGS sequence"/>
</dbReference>
<evidence type="ECO:0008006" key="3">
    <source>
        <dbReference type="Google" id="ProtNLM"/>
    </source>
</evidence>
<dbReference type="PANTHER" id="PTHR15665">
    <property type="entry name" value="ASTEROID PROTEIN"/>
    <property type="match status" value="1"/>
</dbReference>
<evidence type="ECO:0000313" key="1">
    <source>
        <dbReference type="EMBL" id="RKP21715.1"/>
    </source>
</evidence>
<gene>
    <name evidence="1" type="ORF">ROZALSC1DRAFT_26892</name>
</gene>
<dbReference type="PANTHER" id="PTHR15665:SF1">
    <property type="entry name" value="PROTEIN ASTEROID HOMOLOG 1"/>
    <property type="match status" value="1"/>
</dbReference>
<name>A0A4P9YPX5_ROZAC</name>
<dbReference type="AlphaFoldDB" id="A0A4P9YPX5"/>
<organism evidence="1 2">
    <name type="scientific">Rozella allomycis (strain CSF55)</name>
    <dbReference type="NCBI Taxonomy" id="988480"/>
    <lineage>
        <taxon>Eukaryota</taxon>
        <taxon>Fungi</taxon>
        <taxon>Fungi incertae sedis</taxon>
        <taxon>Cryptomycota</taxon>
        <taxon>Cryptomycota incertae sedis</taxon>
        <taxon>Rozella</taxon>
    </lineage>
</organism>
<dbReference type="EMBL" id="ML004934">
    <property type="protein sequence ID" value="RKP21715.1"/>
    <property type="molecule type" value="Genomic_DNA"/>
</dbReference>
<accession>A0A4P9YPX5</accession>
<evidence type="ECO:0000313" key="2">
    <source>
        <dbReference type="Proteomes" id="UP000281549"/>
    </source>
</evidence>
<sequence>MVARSLLSYSLSNLNGTLKNSSTDSALIDASSLIRYVHKAKVQDLYLTDNAKLRDSFVQVFKNLNKKFKKIHLFIETPSKDFVLPSLQHREQKKLKGTQNLRKLPNNETHRIASPFCPLILVDIARELDFIVIERVEATDVDLAIVQKGRKVNGIIISSDAEFLLYHKWLVGYVPITSVDLFDEPKDEWPLWTSDELAKSFNVPVSNLPLLACFYGCYHFEPQHEKFAKRTMTFKEASAALSEPVPKDNEDMIGAFTRIAVASGLFYEDRMSEAASKFASAVSKYQNESSTEDLKFDDEFKSKCEIALYDPNVVSIIGSGIMVCSTLVADLNQATCWLSSRNVRNHIYNILSSVIGPLESVKELIRFYEEFHFEDVSLNNYLNYEELKELSVEDRREKLASLLGLKFEYQDISELAIMALQKGKYLSKGQVVALYFSTLGKSIDIAVEQKETVEGFDVIESKAPSFLVDKTYHTFSEFVAMFYSVTLLALLLIPEDHQKILKSFMKLNGLGFIKYLGYIEKNGFPEEIPERLSLLLNLCVVDPSVLKANKKNKKNKNAKVTNMFDLLALDDE</sequence>
<proteinExistence type="predicted"/>
<reference evidence="2" key="1">
    <citation type="journal article" date="2018" name="Nat. Microbiol.">
        <title>Leveraging single-cell genomics to expand the fungal tree of life.</title>
        <authorList>
            <person name="Ahrendt S.R."/>
            <person name="Quandt C.A."/>
            <person name="Ciobanu D."/>
            <person name="Clum A."/>
            <person name="Salamov A."/>
            <person name="Andreopoulos B."/>
            <person name="Cheng J.F."/>
            <person name="Woyke T."/>
            <person name="Pelin A."/>
            <person name="Henrissat B."/>
            <person name="Reynolds N.K."/>
            <person name="Benny G.L."/>
            <person name="Smith M.E."/>
            <person name="James T.Y."/>
            <person name="Grigoriev I.V."/>
        </authorList>
    </citation>
    <scope>NUCLEOTIDE SEQUENCE [LARGE SCALE GENOMIC DNA]</scope>
    <source>
        <strain evidence="2">CSF55</strain>
    </source>
</reference>